<name>A0A7I4EWS6_PHYPA</name>
<keyword evidence="1" id="KW-0812">Transmembrane</keyword>
<reference evidence="2 3" key="1">
    <citation type="journal article" date="2008" name="Science">
        <title>The Physcomitrella genome reveals evolutionary insights into the conquest of land by plants.</title>
        <authorList>
            <person name="Rensing S."/>
            <person name="Lang D."/>
            <person name="Zimmer A."/>
            <person name="Terry A."/>
            <person name="Salamov A."/>
            <person name="Shapiro H."/>
            <person name="Nishiyama T."/>
            <person name="Perroud P.-F."/>
            <person name="Lindquist E."/>
            <person name="Kamisugi Y."/>
            <person name="Tanahashi T."/>
            <person name="Sakakibara K."/>
            <person name="Fujita T."/>
            <person name="Oishi K."/>
            <person name="Shin-I T."/>
            <person name="Kuroki Y."/>
            <person name="Toyoda A."/>
            <person name="Suzuki Y."/>
            <person name="Hashimoto A."/>
            <person name="Yamaguchi K."/>
            <person name="Sugano A."/>
            <person name="Kohara Y."/>
            <person name="Fujiyama A."/>
            <person name="Anterola A."/>
            <person name="Aoki S."/>
            <person name="Ashton N."/>
            <person name="Barbazuk W.B."/>
            <person name="Barker E."/>
            <person name="Bennetzen J."/>
            <person name="Bezanilla M."/>
            <person name="Blankenship R."/>
            <person name="Cho S.H."/>
            <person name="Dutcher S."/>
            <person name="Estelle M."/>
            <person name="Fawcett J.A."/>
            <person name="Gundlach H."/>
            <person name="Hanada K."/>
            <person name="Heyl A."/>
            <person name="Hicks K.A."/>
            <person name="Hugh J."/>
            <person name="Lohr M."/>
            <person name="Mayer K."/>
            <person name="Melkozernov A."/>
            <person name="Murata T."/>
            <person name="Nelson D."/>
            <person name="Pils B."/>
            <person name="Prigge M."/>
            <person name="Reiss B."/>
            <person name="Renner T."/>
            <person name="Rombauts S."/>
            <person name="Rushton P."/>
            <person name="Sanderfoot A."/>
            <person name="Schween G."/>
            <person name="Shiu S.-H."/>
            <person name="Stueber K."/>
            <person name="Theodoulou F.L."/>
            <person name="Tu H."/>
            <person name="Van de Peer Y."/>
            <person name="Verrier P.J."/>
            <person name="Waters E."/>
            <person name="Wood A."/>
            <person name="Yang L."/>
            <person name="Cove D."/>
            <person name="Cuming A."/>
            <person name="Hasebe M."/>
            <person name="Lucas S."/>
            <person name="Mishler D.B."/>
            <person name="Reski R."/>
            <person name="Grigoriev I."/>
            <person name="Quatrano R.S."/>
            <person name="Boore J.L."/>
        </authorList>
    </citation>
    <scope>NUCLEOTIDE SEQUENCE [LARGE SCALE GENOMIC DNA]</scope>
    <source>
        <strain evidence="2 3">cv. Gransden 2004</strain>
    </source>
</reference>
<dbReference type="Gramene" id="Pp3c1_38860V3.5">
    <property type="protein sequence ID" value="PAC:32967430.CDS.1"/>
    <property type="gene ID" value="Pp3c1_38860"/>
</dbReference>
<keyword evidence="1" id="KW-1133">Transmembrane helix</keyword>
<dbReference type="EnsemblPlants" id="Pp3c1_38860V3.4">
    <property type="protein sequence ID" value="PAC:32967429.CDS.1"/>
    <property type="gene ID" value="Pp3c1_38860"/>
</dbReference>
<dbReference type="InParanoid" id="A0A7I4EWS6"/>
<proteinExistence type="predicted"/>
<dbReference type="EMBL" id="ABEU02000001">
    <property type="status" value="NOT_ANNOTATED_CDS"/>
    <property type="molecule type" value="Genomic_DNA"/>
</dbReference>
<dbReference type="EnsemblPlants" id="Pp3c1_38860V3.5">
    <property type="protein sequence ID" value="PAC:32967430.CDS.1"/>
    <property type="gene ID" value="Pp3c1_38860"/>
</dbReference>
<evidence type="ECO:0000313" key="3">
    <source>
        <dbReference type="Proteomes" id="UP000006727"/>
    </source>
</evidence>
<evidence type="ECO:0000256" key="1">
    <source>
        <dbReference type="SAM" id="Phobius"/>
    </source>
</evidence>
<organism evidence="2 3">
    <name type="scientific">Physcomitrium patens</name>
    <name type="common">Spreading-leaved earth moss</name>
    <name type="synonym">Physcomitrella patens</name>
    <dbReference type="NCBI Taxonomy" id="3218"/>
    <lineage>
        <taxon>Eukaryota</taxon>
        <taxon>Viridiplantae</taxon>
        <taxon>Streptophyta</taxon>
        <taxon>Embryophyta</taxon>
        <taxon>Bryophyta</taxon>
        <taxon>Bryophytina</taxon>
        <taxon>Bryopsida</taxon>
        <taxon>Funariidae</taxon>
        <taxon>Funariales</taxon>
        <taxon>Funariaceae</taxon>
        <taxon>Physcomitrium</taxon>
    </lineage>
</organism>
<dbReference type="Gramene" id="Pp3c1_38860V3.4">
    <property type="protein sequence ID" value="PAC:32967429.CDS.1"/>
    <property type="gene ID" value="Pp3c1_38860"/>
</dbReference>
<dbReference type="AlphaFoldDB" id="A0A7I4EWS6"/>
<feature type="transmembrane region" description="Helical" evidence="1">
    <location>
        <begin position="27"/>
        <end position="44"/>
    </location>
</feature>
<protein>
    <submittedName>
        <fullName evidence="2">Uncharacterized protein</fullName>
    </submittedName>
</protein>
<reference evidence="2 3" key="2">
    <citation type="journal article" date="2018" name="Plant J.">
        <title>The Physcomitrella patens chromosome-scale assembly reveals moss genome structure and evolution.</title>
        <authorList>
            <person name="Lang D."/>
            <person name="Ullrich K.K."/>
            <person name="Murat F."/>
            <person name="Fuchs J."/>
            <person name="Jenkins J."/>
            <person name="Haas F.B."/>
            <person name="Piednoel M."/>
            <person name="Gundlach H."/>
            <person name="Van Bel M."/>
            <person name="Meyberg R."/>
            <person name="Vives C."/>
            <person name="Morata J."/>
            <person name="Symeonidi A."/>
            <person name="Hiss M."/>
            <person name="Muchero W."/>
            <person name="Kamisugi Y."/>
            <person name="Saleh O."/>
            <person name="Blanc G."/>
            <person name="Decker E.L."/>
            <person name="van Gessel N."/>
            <person name="Grimwood J."/>
            <person name="Hayes R.D."/>
            <person name="Graham S.W."/>
            <person name="Gunter L.E."/>
            <person name="McDaniel S.F."/>
            <person name="Hoernstein S.N.W."/>
            <person name="Larsson A."/>
            <person name="Li F.W."/>
            <person name="Perroud P.F."/>
            <person name="Phillips J."/>
            <person name="Ranjan P."/>
            <person name="Rokshar D.S."/>
            <person name="Rothfels C.J."/>
            <person name="Schneider L."/>
            <person name="Shu S."/>
            <person name="Stevenson D.W."/>
            <person name="Thummler F."/>
            <person name="Tillich M."/>
            <person name="Villarreal Aguilar J.C."/>
            <person name="Widiez T."/>
            <person name="Wong G.K."/>
            <person name="Wymore A."/>
            <person name="Zhang Y."/>
            <person name="Zimmer A.D."/>
            <person name="Quatrano R.S."/>
            <person name="Mayer K.F.X."/>
            <person name="Goodstein D."/>
            <person name="Casacuberta J.M."/>
            <person name="Vandepoele K."/>
            <person name="Reski R."/>
            <person name="Cuming A.C."/>
            <person name="Tuskan G.A."/>
            <person name="Maumus F."/>
            <person name="Salse J."/>
            <person name="Schmutz J."/>
            <person name="Rensing S.A."/>
        </authorList>
    </citation>
    <scope>NUCLEOTIDE SEQUENCE [LARGE SCALE GENOMIC DNA]</scope>
    <source>
        <strain evidence="2 3">cv. Gransden 2004</strain>
    </source>
</reference>
<accession>A0A7I4EWS6</accession>
<keyword evidence="1" id="KW-0472">Membrane</keyword>
<evidence type="ECO:0000313" key="2">
    <source>
        <dbReference type="EnsemblPlants" id="PAC:32967429.CDS.1"/>
    </source>
</evidence>
<reference evidence="2" key="3">
    <citation type="submission" date="2020-12" db="UniProtKB">
        <authorList>
            <consortium name="EnsemblPlants"/>
        </authorList>
    </citation>
    <scope>IDENTIFICATION</scope>
</reference>
<dbReference type="Proteomes" id="UP000006727">
    <property type="component" value="Chromosome 1"/>
</dbReference>
<sequence>MQPQLNCNRLMIRRVCSFALQLFDNVILRPYIALLCLLNVYLTFPKGSRNACFRHGTTAVTTFRCRQELGRTVNAMIVFVLRVN</sequence>
<keyword evidence="3" id="KW-1185">Reference proteome</keyword>